<feature type="transmembrane region" description="Helical" evidence="1">
    <location>
        <begin position="289"/>
        <end position="308"/>
    </location>
</feature>
<name>A0AAU7VPY5_9FIRM</name>
<feature type="transmembrane region" description="Helical" evidence="1">
    <location>
        <begin position="79"/>
        <end position="100"/>
    </location>
</feature>
<dbReference type="InterPro" id="IPR014226">
    <property type="entry name" value="Spore_IM_YlbJ"/>
</dbReference>
<keyword evidence="1" id="KW-0812">Transmembrane</keyword>
<proteinExistence type="predicted"/>
<feature type="transmembrane region" description="Helical" evidence="1">
    <location>
        <begin position="121"/>
        <end position="141"/>
    </location>
</feature>
<dbReference type="RefSeq" id="WP_350344904.1">
    <property type="nucleotide sequence ID" value="NZ_CP158367.1"/>
</dbReference>
<dbReference type="EMBL" id="CP158367">
    <property type="protein sequence ID" value="XBX76170.1"/>
    <property type="molecule type" value="Genomic_DNA"/>
</dbReference>
<gene>
    <name evidence="3" type="primary">ylbJ</name>
    <name evidence="3" type="ORF">PRVXT_001348</name>
</gene>
<reference evidence="3" key="1">
    <citation type="journal article" date="2013" name="Extremophiles">
        <title>Proteinivorax tanatarense gen. nov., sp. nov., an anaerobic, haloalkaliphilic, proteolytic bacterium isolated from a decaying algal bloom, and proposal of Proteinivoraceae fam. nov.</title>
        <authorList>
            <person name="Kevbrin V."/>
            <person name="Boltyanskaya Y."/>
            <person name="Zhilina T."/>
            <person name="Kolganova T."/>
            <person name="Lavrentjeva E."/>
            <person name="Kuznetsov B."/>
        </authorList>
    </citation>
    <scope>NUCLEOTIDE SEQUENCE</scope>
    <source>
        <strain evidence="3">Z-910T</strain>
    </source>
</reference>
<organism evidence="3">
    <name type="scientific">Proteinivorax tanatarense</name>
    <dbReference type="NCBI Taxonomy" id="1260629"/>
    <lineage>
        <taxon>Bacteria</taxon>
        <taxon>Bacillati</taxon>
        <taxon>Bacillota</taxon>
        <taxon>Clostridia</taxon>
        <taxon>Eubacteriales</taxon>
        <taxon>Proteinivoracaceae</taxon>
        <taxon>Proteinivorax</taxon>
    </lineage>
</organism>
<dbReference type="InterPro" id="IPR011642">
    <property type="entry name" value="Gate_dom"/>
</dbReference>
<sequence>MYVKKIKVYGAALFATFMAISMILFPESTFESASEGLNLWWNVVFPALLPFFIVAQLLIGLGAVHFMGVLLEPFMRPVFNVPGSGGFVMAVGLASGFPLGSILTADVRKKNLVNKTEGERLVSFTNTADPLFMFGAVAVGMLGKVEIGVLIAVAHYLSSISVGILMRFYKKNAPITPSNLSSKQNILLRALIELKKGREEDNRSFGKLLGDSVKKSINTLLVIGGFIVVFSVMIEILLNVGVIHFLANILLIPLEPLGVNFDLIVAYISGIFEVTLGCQKAAEAMVSPMAQVITLSFLIAFSGISVIAQVASMLGDTDISIKPFIVSRIIHGTLAGFYTFLLVKFGAFKLFPTAVPAFMSQAPSFSINFLLYRFIFFSIPILLIGLLVILILLYRTTKFISFKVK</sequence>
<evidence type="ECO:0000256" key="1">
    <source>
        <dbReference type="SAM" id="Phobius"/>
    </source>
</evidence>
<keyword evidence="1" id="KW-0472">Membrane</keyword>
<accession>A0AAU7VPY5</accession>
<dbReference type="AlphaFoldDB" id="A0AAU7VPY5"/>
<feature type="transmembrane region" description="Helical" evidence="1">
    <location>
        <begin position="6"/>
        <end position="25"/>
    </location>
</feature>
<feature type="transmembrane region" description="Helical" evidence="1">
    <location>
        <begin position="371"/>
        <end position="394"/>
    </location>
</feature>
<feature type="transmembrane region" description="Helical" evidence="1">
    <location>
        <begin position="329"/>
        <end position="351"/>
    </location>
</feature>
<dbReference type="Pfam" id="PF07670">
    <property type="entry name" value="Gate"/>
    <property type="match status" value="1"/>
</dbReference>
<reference evidence="3" key="2">
    <citation type="submission" date="2024-06" db="EMBL/GenBank/DDBJ databases">
        <authorList>
            <person name="Petrova K.O."/>
            <person name="Toshchakov S.V."/>
            <person name="Boltjanskaja Y.V."/>
            <person name="Kevbrin V."/>
        </authorList>
    </citation>
    <scope>NUCLEOTIDE SEQUENCE</scope>
    <source>
        <strain evidence="3">Z-910T</strain>
    </source>
</reference>
<evidence type="ECO:0000313" key="3">
    <source>
        <dbReference type="EMBL" id="XBX76170.1"/>
    </source>
</evidence>
<protein>
    <submittedName>
        <fullName evidence="3">Sporulation integral membrane protein YlbJ</fullName>
    </submittedName>
</protein>
<dbReference type="NCBIfam" id="TIGR02871">
    <property type="entry name" value="spore_ylbJ"/>
    <property type="match status" value="1"/>
</dbReference>
<feature type="domain" description="Nucleoside transporter/FeoB GTPase Gate" evidence="2">
    <location>
        <begin position="43"/>
        <end position="143"/>
    </location>
</feature>
<feature type="transmembrane region" description="Helical" evidence="1">
    <location>
        <begin position="147"/>
        <end position="169"/>
    </location>
</feature>
<evidence type="ECO:0000259" key="2">
    <source>
        <dbReference type="Pfam" id="PF07670"/>
    </source>
</evidence>
<feature type="transmembrane region" description="Helical" evidence="1">
    <location>
        <begin position="220"/>
        <end position="247"/>
    </location>
</feature>
<keyword evidence="1" id="KW-1133">Transmembrane helix</keyword>